<evidence type="ECO:0000313" key="2">
    <source>
        <dbReference type="EMBL" id="KAL0275133.1"/>
    </source>
</evidence>
<evidence type="ECO:0000256" key="1">
    <source>
        <dbReference type="SAM" id="MobiDB-lite"/>
    </source>
</evidence>
<sequence length="112" mass="13173">MYKKLPTDLFSRNHLQWKYVFCRYAPVGETLLAAGCNRYLFLQGERDETWHSLYKQPCSNMQMSGTLVDIAYSTQPFKFTVIVTTHALQQHHHHRQQQHSEENLMDFTSPAP</sequence>
<reference evidence="2" key="1">
    <citation type="journal article" date="2024" name="Gigascience">
        <title>Chromosome-level genome of the poultry shaft louse Menopon gallinae provides insight into the host-switching and adaptive evolution of parasitic lice.</title>
        <authorList>
            <person name="Xu Y."/>
            <person name="Ma L."/>
            <person name="Liu S."/>
            <person name="Liang Y."/>
            <person name="Liu Q."/>
            <person name="He Z."/>
            <person name="Tian L."/>
            <person name="Duan Y."/>
            <person name="Cai W."/>
            <person name="Li H."/>
            <person name="Song F."/>
        </authorList>
    </citation>
    <scope>NUCLEOTIDE SEQUENCE</scope>
    <source>
        <strain evidence="2">Cailab_2023a</strain>
    </source>
</reference>
<organism evidence="2">
    <name type="scientific">Menopon gallinae</name>
    <name type="common">poultry shaft louse</name>
    <dbReference type="NCBI Taxonomy" id="328185"/>
    <lineage>
        <taxon>Eukaryota</taxon>
        <taxon>Metazoa</taxon>
        <taxon>Ecdysozoa</taxon>
        <taxon>Arthropoda</taxon>
        <taxon>Hexapoda</taxon>
        <taxon>Insecta</taxon>
        <taxon>Pterygota</taxon>
        <taxon>Neoptera</taxon>
        <taxon>Paraneoptera</taxon>
        <taxon>Psocodea</taxon>
        <taxon>Troctomorpha</taxon>
        <taxon>Phthiraptera</taxon>
        <taxon>Amblycera</taxon>
        <taxon>Menoponidae</taxon>
        <taxon>Menopon</taxon>
    </lineage>
</organism>
<gene>
    <name evidence="2" type="ORF">PYX00_003090</name>
</gene>
<dbReference type="AlphaFoldDB" id="A0AAW2I0C7"/>
<feature type="region of interest" description="Disordered" evidence="1">
    <location>
        <begin position="90"/>
        <end position="112"/>
    </location>
</feature>
<protein>
    <submittedName>
        <fullName evidence="2">Uncharacterized protein</fullName>
    </submittedName>
</protein>
<dbReference type="EMBL" id="JARGDH010000002">
    <property type="protein sequence ID" value="KAL0275133.1"/>
    <property type="molecule type" value="Genomic_DNA"/>
</dbReference>
<comment type="caution">
    <text evidence="2">The sequence shown here is derived from an EMBL/GenBank/DDBJ whole genome shotgun (WGS) entry which is preliminary data.</text>
</comment>
<proteinExistence type="predicted"/>
<name>A0AAW2I0C7_9NEOP</name>
<accession>A0AAW2I0C7</accession>